<sequence length="67" mass="6669">MEPITWGSGSGGQSYGQGSGSNHVSGGMWSVNYAGMPGAYGGPINVGPGAGGMNLGSAFLLAYRHSY</sequence>
<protein>
    <submittedName>
        <fullName evidence="2">Uncharacterized protein</fullName>
    </submittedName>
</protein>
<evidence type="ECO:0000313" key="3">
    <source>
        <dbReference type="Proteomes" id="UP001054252"/>
    </source>
</evidence>
<dbReference type="EMBL" id="BPVZ01000091">
    <property type="protein sequence ID" value="GKV31359.1"/>
    <property type="molecule type" value="Genomic_DNA"/>
</dbReference>
<accession>A0AAV5L320</accession>
<organism evidence="2 3">
    <name type="scientific">Rubroshorea leprosula</name>
    <dbReference type="NCBI Taxonomy" id="152421"/>
    <lineage>
        <taxon>Eukaryota</taxon>
        <taxon>Viridiplantae</taxon>
        <taxon>Streptophyta</taxon>
        <taxon>Embryophyta</taxon>
        <taxon>Tracheophyta</taxon>
        <taxon>Spermatophyta</taxon>
        <taxon>Magnoliopsida</taxon>
        <taxon>eudicotyledons</taxon>
        <taxon>Gunneridae</taxon>
        <taxon>Pentapetalae</taxon>
        <taxon>rosids</taxon>
        <taxon>malvids</taxon>
        <taxon>Malvales</taxon>
        <taxon>Dipterocarpaceae</taxon>
        <taxon>Rubroshorea</taxon>
    </lineage>
</organism>
<keyword evidence="3" id="KW-1185">Reference proteome</keyword>
<gene>
    <name evidence="2" type="ORF">SLEP1_g40055</name>
</gene>
<dbReference type="Proteomes" id="UP001054252">
    <property type="component" value="Unassembled WGS sequence"/>
</dbReference>
<reference evidence="2 3" key="1">
    <citation type="journal article" date="2021" name="Commun. Biol.">
        <title>The genome of Shorea leprosula (Dipterocarpaceae) highlights the ecological relevance of drought in aseasonal tropical rainforests.</title>
        <authorList>
            <person name="Ng K.K.S."/>
            <person name="Kobayashi M.J."/>
            <person name="Fawcett J.A."/>
            <person name="Hatakeyama M."/>
            <person name="Paape T."/>
            <person name="Ng C.H."/>
            <person name="Ang C.C."/>
            <person name="Tnah L.H."/>
            <person name="Lee C.T."/>
            <person name="Nishiyama T."/>
            <person name="Sese J."/>
            <person name="O'Brien M.J."/>
            <person name="Copetti D."/>
            <person name="Mohd Noor M.I."/>
            <person name="Ong R.C."/>
            <person name="Putra M."/>
            <person name="Sireger I.Z."/>
            <person name="Indrioko S."/>
            <person name="Kosugi Y."/>
            <person name="Izuno A."/>
            <person name="Isagi Y."/>
            <person name="Lee S.L."/>
            <person name="Shimizu K.K."/>
        </authorList>
    </citation>
    <scope>NUCLEOTIDE SEQUENCE [LARGE SCALE GENOMIC DNA]</scope>
    <source>
        <strain evidence="2">214</strain>
    </source>
</reference>
<comment type="caution">
    <text evidence="2">The sequence shown here is derived from an EMBL/GenBank/DDBJ whole genome shotgun (WGS) entry which is preliminary data.</text>
</comment>
<name>A0AAV5L320_9ROSI</name>
<evidence type="ECO:0000256" key="1">
    <source>
        <dbReference type="SAM" id="MobiDB-lite"/>
    </source>
</evidence>
<feature type="compositionally biased region" description="Gly residues" evidence="1">
    <location>
        <begin position="8"/>
        <end position="19"/>
    </location>
</feature>
<feature type="region of interest" description="Disordered" evidence="1">
    <location>
        <begin position="1"/>
        <end position="22"/>
    </location>
</feature>
<evidence type="ECO:0000313" key="2">
    <source>
        <dbReference type="EMBL" id="GKV31359.1"/>
    </source>
</evidence>
<dbReference type="AlphaFoldDB" id="A0AAV5L320"/>
<proteinExistence type="predicted"/>